<evidence type="ECO:0000313" key="2">
    <source>
        <dbReference type="Proteomes" id="UP001141806"/>
    </source>
</evidence>
<evidence type="ECO:0000313" key="1">
    <source>
        <dbReference type="EMBL" id="KAJ4960201.1"/>
    </source>
</evidence>
<keyword evidence="2" id="KW-1185">Reference proteome</keyword>
<accession>A0A9Q0H5D4</accession>
<reference evidence="1" key="1">
    <citation type="journal article" date="2023" name="Plant J.">
        <title>The genome of the king protea, Protea cynaroides.</title>
        <authorList>
            <person name="Chang J."/>
            <person name="Duong T.A."/>
            <person name="Schoeman C."/>
            <person name="Ma X."/>
            <person name="Roodt D."/>
            <person name="Barker N."/>
            <person name="Li Z."/>
            <person name="Van de Peer Y."/>
            <person name="Mizrachi E."/>
        </authorList>
    </citation>
    <scope>NUCLEOTIDE SEQUENCE</scope>
    <source>
        <tissue evidence="1">Young leaves</tissue>
    </source>
</reference>
<sequence>MSDKVSIYYMCEDCTELKLMDDDLYGWIDVVYDAYCTVLSKISDGRNVTFSIRAKMPNGSYRDVKGDKDVAELTNFFKKEGKGIPMHISGVIVGDAMVENFTINGLSGVMIGPSTTTATITVDRLPIQDFTTITTTATSIDSRPVQKNMASSTTTTPPSTIVFVYCSNVDFELLKLSLECGGEALS</sequence>
<name>A0A9Q0H5D4_9MAGN</name>
<protein>
    <submittedName>
        <fullName evidence="1">Uncharacterized protein</fullName>
    </submittedName>
</protein>
<organism evidence="1 2">
    <name type="scientific">Protea cynaroides</name>
    <dbReference type="NCBI Taxonomy" id="273540"/>
    <lineage>
        <taxon>Eukaryota</taxon>
        <taxon>Viridiplantae</taxon>
        <taxon>Streptophyta</taxon>
        <taxon>Embryophyta</taxon>
        <taxon>Tracheophyta</taxon>
        <taxon>Spermatophyta</taxon>
        <taxon>Magnoliopsida</taxon>
        <taxon>Proteales</taxon>
        <taxon>Proteaceae</taxon>
        <taxon>Protea</taxon>
    </lineage>
</organism>
<dbReference type="Proteomes" id="UP001141806">
    <property type="component" value="Unassembled WGS sequence"/>
</dbReference>
<gene>
    <name evidence="1" type="ORF">NE237_020111</name>
</gene>
<comment type="caution">
    <text evidence="1">The sequence shown here is derived from an EMBL/GenBank/DDBJ whole genome shotgun (WGS) entry which is preliminary data.</text>
</comment>
<dbReference type="AlphaFoldDB" id="A0A9Q0H5D4"/>
<proteinExistence type="predicted"/>
<dbReference type="EMBL" id="JAMYWD010000009">
    <property type="protein sequence ID" value="KAJ4960201.1"/>
    <property type="molecule type" value="Genomic_DNA"/>
</dbReference>